<dbReference type="Proteomes" id="UP000316778">
    <property type="component" value="Unassembled WGS sequence"/>
</dbReference>
<proteinExistence type="predicted"/>
<dbReference type="Gene3D" id="2.160.20.10">
    <property type="entry name" value="Single-stranded right-handed beta-helix, Pectin lyase-like"/>
    <property type="match status" value="1"/>
</dbReference>
<evidence type="ECO:0000256" key="1">
    <source>
        <dbReference type="SAM" id="MobiDB-lite"/>
    </source>
</evidence>
<feature type="chain" id="PRO_5022011632" description="Parallel beta helix pectate lyase-like protein" evidence="2">
    <location>
        <begin position="33"/>
        <end position="471"/>
    </location>
</feature>
<evidence type="ECO:0008006" key="5">
    <source>
        <dbReference type="Google" id="ProtNLM"/>
    </source>
</evidence>
<protein>
    <recommendedName>
        <fullName evidence="5">Parallel beta helix pectate lyase-like protein</fullName>
    </recommendedName>
</protein>
<dbReference type="InterPro" id="IPR006626">
    <property type="entry name" value="PbH1"/>
</dbReference>
<organism evidence="3 4">
    <name type="scientific">Chitinophaga japonensis</name>
    <name type="common">Flexibacter japonensis</name>
    <dbReference type="NCBI Taxonomy" id="104662"/>
    <lineage>
        <taxon>Bacteria</taxon>
        <taxon>Pseudomonadati</taxon>
        <taxon>Bacteroidota</taxon>
        <taxon>Chitinophagia</taxon>
        <taxon>Chitinophagales</taxon>
        <taxon>Chitinophagaceae</taxon>
        <taxon>Chitinophaga</taxon>
    </lineage>
</organism>
<name>A0A562TG64_CHIJA</name>
<sequence length="471" mass="50881">MKLFIQHLFKRLYMLTIAALAFLILSCNKGEAPQGSVNPPGNPPGNPPVGKVYTLTPDANGRLSIDDSNRQYKPGDVLLLKGNFSSIYFTNLSGSASAPIIIRNPSGAVTSIGNPNWNGGSWAEGLTFTNCHHIVVGGEKSRSEFVIRGSTGSGRAAYFDLILRAHTDNVEIRNLTITGGGTGIWAKTDPVKNDPSTWYPNSQMEHLSIHNVEISGTHNEAMYIGHTATYWDLTAGLSYYGTPANFTPGHEYVQPIKWHDVKIYDNYVHDIGADGIQTAAIDRLEIYNNEVTNWATQHNSAHNGGILVGGRTTNTNTHDNYVHDGWGELLQFYGSGENGSTHIIHNNLFRDNQVNNDGVSLRGSDNAIVQITNNTIAKTGGVSLRVNGYNGRMIQPQVIRDNALIQPRTGGSPLTANAYIYTEGGATVTEGSGGNANVKLPTVAEAGVDVNNYYQPRPGSPLSGSGYRRNG</sequence>
<keyword evidence="2" id="KW-0732">Signal</keyword>
<reference evidence="3 4" key="1">
    <citation type="journal article" date="2013" name="Stand. Genomic Sci.">
        <title>Genomic Encyclopedia of Type Strains, Phase I: The one thousand microbial genomes (KMG-I) project.</title>
        <authorList>
            <person name="Kyrpides N.C."/>
            <person name="Woyke T."/>
            <person name="Eisen J.A."/>
            <person name="Garrity G."/>
            <person name="Lilburn T.G."/>
            <person name="Beck B.J."/>
            <person name="Whitman W.B."/>
            <person name="Hugenholtz P."/>
            <person name="Klenk H.P."/>
        </authorList>
    </citation>
    <scope>NUCLEOTIDE SEQUENCE [LARGE SCALE GENOMIC DNA]</scope>
    <source>
        <strain evidence="3 4">DSM 13484</strain>
    </source>
</reference>
<feature type="signal peptide" evidence="2">
    <location>
        <begin position="1"/>
        <end position="32"/>
    </location>
</feature>
<dbReference type="SMART" id="SM00710">
    <property type="entry name" value="PbH1"/>
    <property type="match status" value="6"/>
</dbReference>
<dbReference type="InterPro" id="IPR012334">
    <property type="entry name" value="Pectin_lyas_fold"/>
</dbReference>
<gene>
    <name evidence="3" type="ORF">LX66_1729</name>
</gene>
<dbReference type="PROSITE" id="PS51257">
    <property type="entry name" value="PROKAR_LIPOPROTEIN"/>
    <property type="match status" value="1"/>
</dbReference>
<evidence type="ECO:0000313" key="3">
    <source>
        <dbReference type="EMBL" id="TWI92343.1"/>
    </source>
</evidence>
<dbReference type="EMBL" id="VLLG01000002">
    <property type="protein sequence ID" value="TWI92343.1"/>
    <property type="molecule type" value="Genomic_DNA"/>
</dbReference>
<evidence type="ECO:0000313" key="4">
    <source>
        <dbReference type="Proteomes" id="UP000316778"/>
    </source>
</evidence>
<dbReference type="InterPro" id="IPR011050">
    <property type="entry name" value="Pectin_lyase_fold/virulence"/>
</dbReference>
<dbReference type="SUPFAM" id="SSF51126">
    <property type="entry name" value="Pectin lyase-like"/>
    <property type="match status" value="1"/>
</dbReference>
<comment type="caution">
    <text evidence="3">The sequence shown here is derived from an EMBL/GenBank/DDBJ whole genome shotgun (WGS) entry which is preliminary data.</text>
</comment>
<evidence type="ECO:0000256" key="2">
    <source>
        <dbReference type="SAM" id="SignalP"/>
    </source>
</evidence>
<feature type="region of interest" description="Disordered" evidence="1">
    <location>
        <begin position="451"/>
        <end position="471"/>
    </location>
</feature>
<dbReference type="AlphaFoldDB" id="A0A562TG64"/>
<keyword evidence="4" id="KW-1185">Reference proteome</keyword>
<accession>A0A562TG64</accession>